<keyword evidence="3" id="KW-1185">Reference proteome</keyword>
<evidence type="ECO:0000313" key="2">
    <source>
        <dbReference type="EMBL" id="KAK3300759.1"/>
    </source>
</evidence>
<dbReference type="GeneID" id="87839772"/>
<feature type="region of interest" description="Disordered" evidence="1">
    <location>
        <begin position="268"/>
        <end position="332"/>
    </location>
</feature>
<feature type="compositionally biased region" description="Basic and acidic residues" evidence="1">
    <location>
        <begin position="281"/>
        <end position="291"/>
    </location>
</feature>
<dbReference type="Proteomes" id="UP001278766">
    <property type="component" value="Unassembled WGS sequence"/>
</dbReference>
<dbReference type="RefSeq" id="XP_062664273.1">
    <property type="nucleotide sequence ID" value="XM_062802824.1"/>
</dbReference>
<feature type="compositionally biased region" description="Polar residues" evidence="1">
    <location>
        <begin position="300"/>
        <end position="309"/>
    </location>
</feature>
<reference evidence="2" key="2">
    <citation type="submission" date="2023-06" db="EMBL/GenBank/DDBJ databases">
        <authorList>
            <consortium name="Lawrence Berkeley National Laboratory"/>
            <person name="Haridas S."/>
            <person name="Hensen N."/>
            <person name="Bonometti L."/>
            <person name="Westerberg I."/>
            <person name="Brannstrom I.O."/>
            <person name="Guillou S."/>
            <person name="Cros-Aarteil S."/>
            <person name="Calhoun S."/>
            <person name="Kuo A."/>
            <person name="Mondo S."/>
            <person name="Pangilinan J."/>
            <person name="Riley R."/>
            <person name="Labutti K."/>
            <person name="Andreopoulos B."/>
            <person name="Lipzen A."/>
            <person name="Chen C."/>
            <person name="Yanf M."/>
            <person name="Daum C."/>
            <person name="Ng V."/>
            <person name="Clum A."/>
            <person name="Steindorff A."/>
            <person name="Ohm R."/>
            <person name="Martin F."/>
            <person name="Silar P."/>
            <person name="Natvig D."/>
            <person name="Lalanne C."/>
            <person name="Gautier V."/>
            <person name="Ament-Velasquez S.L."/>
            <person name="Kruys A."/>
            <person name="Hutchinson M.I."/>
            <person name="Powell A.J."/>
            <person name="Barry K."/>
            <person name="Miller A.N."/>
            <person name="Grigoriev I.V."/>
            <person name="Debuchy R."/>
            <person name="Gladieux P."/>
            <person name="Thoren M.H."/>
            <person name="Johannesson H."/>
        </authorList>
    </citation>
    <scope>NUCLEOTIDE SEQUENCE</scope>
    <source>
        <strain evidence="2">CBS 168.71</strain>
    </source>
</reference>
<feature type="compositionally biased region" description="Basic and acidic residues" evidence="1">
    <location>
        <begin position="153"/>
        <end position="175"/>
    </location>
</feature>
<name>A0AAE0HQH5_9PEZI</name>
<feature type="compositionally biased region" description="Basic and acidic residues" evidence="1">
    <location>
        <begin position="109"/>
        <end position="129"/>
    </location>
</feature>
<accession>A0AAE0HQH5</accession>
<evidence type="ECO:0000313" key="3">
    <source>
        <dbReference type="Proteomes" id="UP001278766"/>
    </source>
</evidence>
<feature type="region of interest" description="Disordered" evidence="1">
    <location>
        <begin position="143"/>
        <end position="199"/>
    </location>
</feature>
<reference evidence="2" key="1">
    <citation type="journal article" date="2023" name="Mol. Phylogenet. Evol.">
        <title>Genome-scale phylogeny and comparative genomics of the fungal order Sordariales.</title>
        <authorList>
            <person name="Hensen N."/>
            <person name="Bonometti L."/>
            <person name="Westerberg I."/>
            <person name="Brannstrom I.O."/>
            <person name="Guillou S."/>
            <person name="Cros-Aarteil S."/>
            <person name="Calhoun S."/>
            <person name="Haridas S."/>
            <person name="Kuo A."/>
            <person name="Mondo S."/>
            <person name="Pangilinan J."/>
            <person name="Riley R."/>
            <person name="LaButti K."/>
            <person name="Andreopoulos B."/>
            <person name="Lipzen A."/>
            <person name="Chen C."/>
            <person name="Yan M."/>
            <person name="Daum C."/>
            <person name="Ng V."/>
            <person name="Clum A."/>
            <person name="Steindorff A."/>
            <person name="Ohm R.A."/>
            <person name="Martin F."/>
            <person name="Silar P."/>
            <person name="Natvig D.O."/>
            <person name="Lalanne C."/>
            <person name="Gautier V."/>
            <person name="Ament-Velasquez S.L."/>
            <person name="Kruys A."/>
            <person name="Hutchinson M.I."/>
            <person name="Powell A.J."/>
            <person name="Barry K."/>
            <person name="Miller A.N."/>
            <person name="Grigoriev I.V."/>
            <person name="Debuchy R."/>
            <person name="Gladieux P."/>
            <person name="Hiltunen Thoren M."/>
            <person name="Johannesson H."/>
        </authorList>
    </citation>
    <scope>NUCLEOTIDE SEQUENCE</scope>
    <source>
        <strain evidence="2">CBS 168.71</strain>
    </source>
</reference>
<comment type="caution">
    <text evidence="2">The sequence shown here is derived from an EMBL/GenBank/DDBJ whole genome shotgun (WGS) entry which is preliminary data.</text>
</comment>
<dbReference type="AlphaFoldDB" id="A0AAE0HQH5"/>
<evidence type="ECO:0000256" key="1">
    <source>
        <dbReference type="SAM" id="MobiDB-lite"/>
    </source>
</evidence>
<organism evidence="2 3">
    <name type="scientific">Chaetomium fimeti</name>
    <dbReference type="NCBI Taxonomy" id="1854472"/>
    <lineage>
        <taxon>Eukaryota</taxon>
        <taxon>Fungi</taxon>
        <taxon>Dikarya</taxon>
        <taxon>Ascomycota</taxon>
        <taxon>Pezizomycotina</taxon>
        <taxon>Sordariomycetes</taxon>
        <taxon>Sordariomycetidae</taxon>
        <taxon>Sordariales</taxon>
        <taxon>Chaetomiaceae</taxon>
        <taxon>Chaetomium</taxon>
    </lineage>
</organism>
<gene>
    <name evidence="2" type="ORF">B0H64DRAFT_381787</name>
</gene>
<feature type="region of interest" description="Disordered" evidence="1">
    <location>
        <begin position="105"/>
        <end position="129"/>
    </location>
</feature>
<sequence>MLLVHKTSPSSFQDNARPSAAMYPNQNYNHRGFVPCPGQHLFVQCSGRIRVAEGDNYCLNCQRTRDIVWGSISNPWRTRVQPTQETHRTQGLVLDSCHIARFYNITNGDGRHSPPVERMREPRRTDSALRQELRSDADYGLHRERCAPSPARGYREFSPEPRGRDIFVMRDDRPRSPTPGPFPRTRPRRNGRAQIPVSVTSSGRIHLAERLRYNSDASVSVGLDSDSDLESNTSSLDTVEVGLRRVFARHFNSRATRGRVARDHVSRRRVADGWDSGSSTEIERPGRREANVEEPVTETALLTSENTLGGSDMPATADGDAQCNGVGQSTPH</sequence>
<protein>
    <submittedName>
        <fullName evidence="2">Uncharacterized protein</fullName>
    </submittedName>
</protein>
<proteinExistence type="predicted"/>
<dbReference type="EMBL" id="JAUEPN010000001">
    <property type="protein sequence ID" value="KAK3300759.1"/>
    <property type="molecule type" value="Genomic_DNA"/>
</dbReference>